<name>A0A426DL26_9FIRM</name>
<feature type="transmembrane region" description="Helical" evidence="1">
    <location>
        <begin position="256"/>
        <end position="278"/>
    </location>
</feature>
<evidence type="ECO:0000313" key="2">
    <source>
        <dbReference type="EMBL" id="RRK33376.1"/>
    </source>
</evidence>
<protein>
    <submittedName>
        <fullName evidence="2">ABC transporter permease</fullName>
    </submittedName>
</protein>
<proteinExistence type="predicted"/>
<feature type="transmembrane region" description="Helical" evidence="1">
    <location>
        <begin position="285"/>
        <end position="305"/>
    </location>
</feature>
<dbReference type="EMBL" id="RHJS01000002">
    <property type="protein sequence ID" value="RRK33376.1"/>
    <property type="molecule type" value="Genomic_DNA"/>
</dbReference>
<keyword evidence="1" id="KW-0472">Membrane</keyword>
<dbReference type="Proteomes" id="UP000274920">
    <property type="component" value="Unassembled WGS sequence"/>
</dbReference>
<feature type="transmembrane region" description="Helical" evidence="1">
    <location>
        <begin position="198"/>
        <end position="224"/>
    </location>
</feature>
<organism evidence="2 3">
    <name type="scientific">Schaedlerella arabinosiphila</name>
    <dbReference type="NCBI Taxonomy" id="2044587"/>
    <lineage>
        <taxon>Bacteria</taxon>
        <taxon>Bacillati</taxon>
        <taxon>Bacillota</taxon>
        <taxon>Clostridia</taxon>
        <taxon>Lachnospirales</taxon>
        <taxon>Lachnospiraceae</taxon>
        <taxon>Schaedlerella</taxon>
    </lineage>
</organism>
<feature type="transmembrane region" description="Helical" evidence="1">
    <location>
        <begin position="12"/>
        <end position="33"/>
    </location>
</feature>
<gene>
    <name evidence="2" type="ORF">EBB54_20025</name>
</gene>
<sequence>MWKIFQEEFYKIASRKIVWIGLFCLLAFVRYQLWMMQDEYAMTIGGETIYGKEAIEKDQELTAKYAGPLTEEKVRDIYEKYGFYYLNRDTGEQRGNFCSRFITEHMTNSMQLKEPALEEIQFYQGTDWENNAAPLLRGDLRFDYVYGWDYLAETYGILMTYGLAVIFIIGLSSVFSEEYSLRTADILLTTRRGKGGGIWMKTAAAFGFALAVFLASTIYVWAIYLKVFGTQGLSASSAMIGWGNRWGYCPDTVAGFLLYQFCLGFAGTVLLTAVVLAASAFCKNAFLAVVLSLTLYFIPVVWLKLIGPMRIFGYTVTKAVSHFMASMPVYLPMTWDFAFPAEQVMLHLAIALAVGVAGVGLGYWRYRGYQG</sequence>
<reference evidence="2" key="1">
    <citation type="submission" date="2018-10" db="EMBL/GenBank/DDBJ databases">
        <title>Schaedlerella arabinophila gen. nov. sp. nov., isolated from the mouse intestinal tract and comparative analysis with the genome of the closely related altered Schaedler flora strain ASF502.</title>
        <authorList>
            <person name="Miyake S."/>
            <person name="Soh M."/>
            <person name="Seedorf H."/>
        </authorList>
    </citation>
    <scope>NUCLEOTIDE SEQUENCE [LARGE SCALE GENOMIC DNA]</scope>
    <source>
        <strain evidence="2">DSM 106076</strain>
    </source>
</reference>
<feature type="transmembrane region" description="Helical" evidence="1">
    <location>
        <begin position="155"/>
        <end position="177"/>
    </location>
</feature>
<keyword evidence="1" id="KW-1133">Transmembrane helix</keyword>
<keyword evidence="3" id="KW-1185">Reference proteome</keyword>
<dbReference type="RefSeq" id="WP_125128640.1">
    <property type="nucleotide sequence ID" value="NZ_RHJS01000002.1"/>
</dbReference>
<keyword evidence="1" id="KW-0812">Transmembrane</keyword>
<evidence type="ECO:0000256" key="1">
    <source>
        <dbReference type="SAM" id="Phobius"/>
    </source>
</evidence>
<evidence type="ECO:0000313" key="3">
    <source>
        <dbReference type="Proteomes" id="UP000274920"/>
    </source>
</evidence>
<accession>A0A426DL26</accession>
<feature type="transmembrane region" description="Helical" evidence="1">
    <location>
        <begin position="344"/>
        <end position="364"/>
    </location>
</feature>
<dbReference type="AlphaFoldDB" id="A0A426DL26"/>
<comment type="caution">
    <text evidence="2">The sequence shown here is derived from an EMBL/GenBank/DDBJ whole genome shotgun (WGS) entry which is preliminary data.</text>
</comment>